<feature type="binding site" evidence="5">
    <location>
        <position position="338"/>
    </location>
    <ligand>
        <name>substrate</name>
    </ligand>
</feature>
<comment type="function">
    <text evidence="5">Specifically catalyzes the decarboxylation of meso-diaminopimelate (meso-DAP) to L-lysine.</text>
</comment>
<dbReference type="PANTHER" id="PTHR43727:SF2">
    <property type="entry name" value="GROUP IV DECARBOXYLASE"/>
    <property type="match status" value="1"/>
</dbReference>
<evidence type="ECO:0000313" key="11">
    <source>
        <dbReference type="EMBL" id="AQG82470.1"/>
    </source>
</evidence>
<keyword evidence="12" id="KW-1185">Reference proteome</keyword>
<evidence type="ECO:0000256" key="7">
    <source>
        <dbReference type="PIRSR" id="PIRSR600183-50"/>
    </source>
</evidence>
<protein>
    <recommendedName>
        <fullName evidence="5 6">Diaminopimelate decarboxylase</fullName>
        <shortName evidence="5">DAP decarboxylase</shortName>
        <shortName evidence="5">DAPDC</shortName>
        <ecNumber evidence="5 6">4.1.1.20</ecNumber>
    </recommendedName>
</protein>
<dbReference type="Pfam" id="PF00278">
    <property type="entry name" value="Orn_DAP_Arg_deC"/>
    <property type="match status" value="1"/>
</dbReference>
<evidence type="ECO:0000256" key="8">
    <source>
        <dbReference type="RuleBase" id="RU003738"/>
    </source>
</evidence>
<dbReference type="GO" id="GO:0008836">
    <property type="term" value="F:diaminopimelate decarboxylase activity"/>
    <property type="evidence" value="ECO:0007669"/>
    <property type="project" value="UniProtKB-UniRule"/>
</dbReference>
<evidence type="ECO:0000313" key="12">
    <source>
        <dbReference type="Proteomes" id="UP000187941"/>
    </source>
</evidence>
<organism evidence="11 12">
    <name type="scientific">Spirosoma montaniterrae</name>
    <dbReference type="NCBI Taxonomy" id="1178516"/>
    <lineage>
        <taxon>Bacteria</taxon>
        <taxon>Pseudomonadati</taxon>
        <taxon>Bacteroidota</taxon>
        <taxon>Cytophagia</taxon>
        <taxon>Cytophagales</taxon>
        <taxon>Cytophagaceae</taxon>
        <taxon>Spirosoma</taxon>
    </lineage>
</organism>
<dbReference type="OrthoDB" id="9802241at2"/>
<reference evidence="11 12" key="1">
    <citation type="submission" date="2016-01" db="EMBL/GenBank/DDBJ databases">
        <authorList>
            <person name="Oliw E.H."/>
        </authorList>
    </citation>
    <scope>NUCLEOTIDE SEQUENCE [LARGE SCALE GENOMIC DNA]</scope>
    <source>
        <strain evidence="11 12">DY10</strain>
    </source>
</reference>
<feature type="domain" description="Orn/DAP/Arg decarboxylase 2 C-terminal" evidence="9">
    <location>
        <begin position="27"/>
        <end position="363"/>
    </location>
</feature>
<comment type="catalytic activity">
    <reaction evidence="5 8">
        <text>meso-2,6-diaminopimelate + H(+) = L-lysine + CO2</text>
        <dbReference type="Rhea" id="RHEA:15101"/>
        <dbReference type="ChEBI" id="CHEBI:15378"/>
        <dbReference type="ChEBI" id="CHEBI:16526"/>
        <dbReference type="ChEBI" id="CHEBI:32551"/>
        <dbReference type="ChEBI" id="CHEBI:57791"/>
        <dbReference type="EC" id="4.1.1.20"/>
    </reaction>
</comment>
<evidence type="ECO:0000259" key="9">
    <source>
        <dbReference type="Pfam" id="PF00278"/>
    </source>
</evidence>
<feature type="binding site" evidence="5">
    <location>
        <position position="365"/>
    </location>
    <ligand>
        <name>pyridoxal 5'-phosphate</name>
        <dbReference type="ChEBI" id="CHEBI:597326"/>
    </ligand>
</feature>
<evidence type="ECO:0000259" key="10">
    <source>
        <dbReference type="Pfam" id="PF02784"/>
    </source>
</evidence>
<gene>
    <name evidence="5" type="primary">lysA</name>
    <name evidence="11" type="ORF">AWR27_12730</name>
</gene>
<dbReference type="STRING" id="1178516.AWR27_12730"/>
<dbReference type="Proteomes" id="UP000187941">
    <property type="component" value="Chromosome"/>
</dbReference>
<dbReference type="InterPro" id="IPR022653">
    <property type="entry name" value="De-COase2_pyr-phos_BS"/>
</dbReference>
<feature type="binding site" evidence="5">
    <location>
        <position position="307"/>
    </location>
    <ligand>
        <name>substrate</name>
    </ligand>
</feature>
<proteinExistence type="inferred from homology"/>
<comment type="caution">
    <text evidence="5">Lacks conserved residue(s) required for the propagation of feature annotation.</text>
</comment>
<comment type="similarity">
    <text evidence="5">Belongs to the Orn/Lys/Arg decarboxylase class-II family. LysA subfamily.</text>
</comment>
<feature type="binding site" evidence="5">
    <location>
        <position position="227"/>
    </location>
    <ligand>
        <name>pyridoxal 5'-phosphate</name>
        <dbReference type="ChEBI" id="CHEBI:597326"/>
    </ligand>
</feature>
<dbReference type="InterPro" id="IPR000183">
    <property type="entry name" value="Orn/DAP/Arg_de-COase"/>
</dbReference>
<dbReference type="KEGG" id="smon:AWR27_12730"/>
<dbReference type="InterPro" id="IPR022644">
    <property type="entry name" value="De-COase2_N"/>
</dbReference>
<keyword evidence="3 5" id="KW-0663">Pyridoxal phosphate</keyword>
<dbReference type="PRINTS" id="PR01181">
    <property type="entry name" value="DAPDCRBXLASE"/>
</dbReference>
<accession>A0A1P9X496</accession>
<evidence type="ECO:0000256" key="6">
    <source>
        <dbReference type="NCBIfam" id="TIGR01048"/>
    </source>
</evidence>
<feature type="modified residue" description="N6-(pyridoxal phosphate)lysine" evidence="5 7">
    <location>
        <position position="57"/>
    </location>
</feature>
<dbReference type="Gene3D" id="2.40.37.10">
    <property type="entry name" value="Lyase, Ornithine Decarboxylase, Chain A, domain 1"/>
    <property type="match status" value="1"/>
</dbReference>
<dbReference type="Gene3D" id="3.20.20.10">
    <property type="entry name" value="Alanine racemase"/>
    <property type="match status" value="1"/>
</dbReference>
<dbReference type="CDD" id="cd06828">
    <property type="entry name" value="PLPDE_III_DapDC"/>
    <property type="match status" value="1"/>
</dbReference>
<dbReference type="GO" id="GO:0009089">
    <property type="term" value="P:lysine biosynthetic process via diaminopimelate"/>
    <property type="evidence" value="ECO:0007669"/>
    <property type="project" value="UniProtKB-UniRule"/>
</dbReference>
<evidence type="ECO:0000256" key="4">
    <source>
        <dbReference type="ARBA" id="ARBA00023239"/>
    </source>
</evidence>
<dbReference type="SUPFAM" id="SSF51419">
    <property type="entry name" value="PLP-binding barrel"/>
    <property type="match status" value="1"/>
</dbReference>
<comment type="cofactor">
    <cofactor evidence="1 5 7 8">
        <name>pyridoxal 5'-phosphate</name>
        <dbReference type="ChEBI" id="CHEBI:597326"/>
    </cofactor>
</comment>
<dbReference type="PANTHER" id="PTHR43727">
    <property type="entry name" value="DIAMINOPIMELATE DECARBOXYLASE"/>
    <property type="match status" value="1"/>
</dbReference>
<dbReference type="HAMAP" id="MF_02120">
    <property type="entry name" value="LysA"/>
    <property type="match status" value="1"/>
</dbReference>
<dbReference type="NCBIfam" id="TIGR01048">
    <property type="entry name" value="lysA"/>
    <property type="match status" value="1"/>
</dbReference>
<dbReference type="PRINTS" id="PR01179">
    <property type="entry name" value="ODADCRBXLASE"/>
</dbReference>
<comment type="subunit">
    <text evidence="5">Homodimer.</text>
</comment>
<dbReference type="InterPro" id="IPR022643">
    <property type="entry name" value="De-COase2_C"/>
</dbReference>
<dbReference type="InterPro" id="IPR009006">
    <property type="entry name" value="Ala_racemase/Decarboxylase_C"/>
</dbReference>
<feature type="domain" description="Orn/DAP/Arg decarboxylase 2 N-terminal" evidence="10">
    <location>
        <begin position="32"/>
        <end position="274"/>
    </location>
</feature>
<sequence length="427" mass="47643">MQLTNQSYQIQGVNVLDIADEFGLPLYVYDADKIIEKIDALRSAFDGVNLKVKYAAKALTNLSILKLMQLQGIDVEVVSVNEARLALMAGFAPEQVMYTPSGNAWPEIQEALELGVQLNADNLPLLEQIGQTYGDRYPVALRINPSLLDGGMAKIQVGHENSKFGIPNQYNAQIRAIATKYGIPIIGLHVHTGSDFKDSNTFLKIADVLFEMAADYPDLQFIDFGSGFKVAYREGDYFTDLPDLGAKVSAAFRSFCDRYGREVQLCFEPGKLLVSESGHLLVGVNVVKENPTRTFVQVNSGLNHLIRPMMYDAWHTILNVSNPTGTEKSYDVVGYICETDTFAADRQLPEVRPGDVLSLENAGAYGFSMASNYNTRERPAEVLVYEGKPYLIRQRETFEDLIRGQVDIFSEKLRVKSEMLEQTLLHQ</sequence>
<dbReference type="PROSITE" id="PS00878">
    <property type="entry name" value="ODR_DC_2_1"/>
    <property type="match status" value="1"/>
</dbReference>
<dbReference type="Pfam" id="PF02784">
    <property type="entry name" value="Orn_Arg_deC_N"/>
    <property type="match status" value="1"/>
</dbReference>
<dbReference type="InterPro" id="IPR029066">
    <property type="entry name" value="PLP-binding_barrel"/>
</dbReference>
<dbReference type="InterPro" id="IPR002986">
    <property type="entry name" value="DAP_deCOOHase_LysA"/>
</dbReference>
<dbReference type="EC" id="4.1.1.20" evidence="5 6"/>
<dbReference type="RefSeq" id="WP_077133972.1">
    <property type="nucleotide sequence ID" value="NZ_CP014263.1"/>
</dbReference>
<feature type="active site" description="Proton donor" evidence="7">
    <location>
        <position position="337"/>
    </location>
</feature>
<evidence type="ECO:0000256" key="5">
    <source>
        <dbReference type="HAMAP-Rule" id="MF_02120"/>
    </source>
</evidence>
<feature type="binding site" evidence="5">
    <location>
        <position position="365"/>
    </location>
    <ligand>
        <name>substrate</name>
    </ligand>
</feature>
<dbReference type="SUPFAM" id="SSF50621">
    <property type="entry name" value="Alanine racemase C-terminal domain-like"/>
    <property type="match status" value="1"/>
</dbReference>
<feature type="binding site" evidence="5">
    <location>
        <position position="311"/>
    </location>
    <ligand>
        <name>substrate</name>
    </ligand>
</feature>
<comment type="pathway">
    <text evidence="5 8">Amino-acid biosynthesis; L-lysine biosynthesis via DAP pathway; L-lysine from DL-2,6-diaminopimelate: step 1/1.</text>
</comment>
<dbReference type="EMBL" id="CP014263">
    <property type="protein sequence ID" value="AQG82470.1"/>
    <property type="molecule type" value="Genomic_DNA"/>
</dbReference>
<keyword evidence="4 5" id="KW-0456">Lyase</keyword>
<keyword evidence="5" id="KW-0028">Amino-acid biosynthesis</keyword>
<evidence type="ECO:0000256" key="1">
    <source>
        <dbReference type="ARBA" id="ARBA00001933"/>
    </source>
</evidence>
<evidence type="ECO:0000256" key="2">
    <source>
        <dbReference type="ARBA" id="ARBA00022793"/>
    </source>
</evidence>
<keyword evidence="5 8" id="KW-0457">Lysine biosynthesis</keyword>
<dbReference type="UniPathway" id="UPA00034">
    <property type="reaction ID" value="UER00027"/>
</dbReference>
<dbReference type="GO" id="GO:0030170">
    <property type="term" value="F:pyridoxal phosphate binding"/>
    <property type="evidence" value="ECO:0007669"/>
    <property type="project" value="UniProtKB-UniRule"/>
</dbReference>
<name>A0A1P9X496_9BACT</name>
<keyword evidence="2 5" id="KW-0210">Decarboxylase</keyword>
<evidence type="ECO:0000256" key="3">
    <source>
        <dbReference type="ARBA" id="ARBA00022898"/>
    </source>
</evidence>
<dbReference type="AlphaFoldDB" id="A0A1P9X496"/>